<dbReference type="GO" id="GO:0005524">
    <property type="term" value="F:ATP binding"/>
    <property type="evidence" value="ECO:0007669"/>
    <property type="project" value="UniProtKB-KW"/>
</dbReference>
<evidence type="ECO:0000256" key="3">
    <source>
        <dbReference type="ARBA" id="ARBA00022840"/>
    </source>
</evidence>
<evidence type="ECO:0000313" key="7">
    <source>
        <dbReference type="EMBL" id="ACL07995.1"/>
    </source>
</evidence>
<dbReference type="EMBL" id="CP001197">
    <property type="protein sequence ID" value="ACL07995.1"/>
    <property type="molecule type" value="Genomic_DNA"/>
</dbReference>
<dbReference type="HOGENOM" id="CLU_022283_3_0_7"/>
<dbReference type="AlphaFoldDB" id="B8DPT8"/>
<comment type="similarity">
    <text evidence="1">Belongs to the PhoH family.</text>
</comment>
<dbReference type="InterPro" id="IPR051451">
    <property type="entry name" value="PhoH2-like"/>
</dbReference>
<dbReference type="eggNOG" id="COG1875">
    <property type="taxonomic scope" value="Bacteria"/>
</dbReference>
<dbReference type="GO" id="GO:0005829">
    <property type="term" value="C:cytosol"/>
    <property type="evidence" value="ECO:0007669"/>
    <property type="project" value="TreeGrafter"/>
</dbReference>
<dbReference type="Pfam" id="PF13638">
    <property type="entry name" value="PIN_4"/>
    <property type="match status" value="1"/>
</dbReference>
<keyword evidence="3" id="KW-0067">ATP-binding</keyword>
<dbReference type="SUPFAM" id="SSF88723">
    <property type="entry name" value="PIN domain-like"/>
    <property type="match status" value="1"/>
</dbReference>
<dbReference type="Gene3D" id="3.40.50.1010">
    <property type="entry name" value="5'-nuclease"/>
    <property type="match status" value="1"/>
</dbReference>
<protein>
    <submittedName>
        <fullName evidence="7">PhoH family protein</fullName>
    </submittedName>
</protein>
<feature type="compositionally biased region" description="Basic and acidic residues" evidence="5">
    <location>
        <begin position="56"/>
        <end position="68"/>
    </location>
</feature>
<dbReference type="CDD" id="cd09883">
    <property type="entry name" value="PIN_VapC_PhoHL-ATPase"/>
    <property type="match status" value="1"/>
</dbReference>
<evidence type="ECO:0000259" key="6">
    <source>
        <dbReference type="SMART" id="SM00670"/>
    </source>
</evidence>
<feature type="region of interest" description="Disordered" evidence="5">
    <location>
        <begin position="1"/>
        <end position="114"/>
    </location>
</feature>
<accession>B8DPT8</accession>
<feature type="compositionally biased region" description="Low complexity" evidence="5">
    <location>
        <begin position="82"/>
        <end position="100"/>
    </location>
</feature>
<dbReference type="KEGG" id="dvm:DvMF_1040"/>
<reference evidence="7" key="1">
    <citation type="submission" date="2008-10" db="EMBL/GenBank/DDBJ databases">
        <title>Complete sequence of Desulfovibrio vulgaris str. 'Miyazaki F'.</title>
        <authorList>
            <person name="Lucas S."/>
            <person name="Copeland A."/>
            <person name="Lapidus A."/>
            <person name="Glavina del Rio T."/>
            <person name="Dalin E."/>
            <person name="Tice H."/>
            <person name="Bruce D."/>
            <person name="Goodwin L."/>
            <person name="Pitluck S."/>
            <person name="Sims D."/>
            <person name="Brettin T."/>
            <person name="Detter J.C."/>
            <person name="Han C."/>
            <person name="Larimer F."/>
            <person name="Land M."/>
            <person name="Hauser L."/>
            <person name="Kyrpides N."/>
            <person name="Mikhailova N."/>
            <person name="Hazen T.C."/>
            <person name="Richardson P."/>
        </authorList>
    </citation>
    <scope>NUCLEOTIDE SEQUENCE</scope>
    <source>
        <strain evidence="7">Miyazaki F</strain>
    </source>
</reference>
<keyword evidence="2" id="KW-0547">Nucleotide-binding</keyword>
<dbReference type="OrthoDB" id="9805148at2"/>
<sequence length="525" mass="57906">MAKKKVDAGNGKRRKERAAPVTGATSVPAPSAMLEEAPPLPERNGKIKLMSLEDFEEHRQSHHADIRNAARTAPRPPGKASGRTARTPAPSAPSAMSAPAGRRKSATRPPTGEIRKHYVIDTNVLLEDPGCIEQLRSDNENACYLPQTVLQELDKLKRQPAKAHLVSRAVSAVEAAVLRGHLRVVTGDYQALALPSSAPEVKSSPDQYIIADARSLLATVPREEPVVLVSNDRLLRIMADTSSGLRSEEYRCSIPFRSESERYTGFVPPADVVPNSFTWEGAYPVFHDRVLATQEVKFAPTPWNIVPRDVYQALAMRLMLDPDIPLVSLQSTAGKGKTFLALGCALEMVLKEKRHKRIFISKPLVEIGPKLGYLPGDLTEKTDPYMEYIVDLMLKLHNEHRRAPNALAATPNGTSLSRLNPKVIQVLPINYTRGRNLEDCVVILDETQNLSREDLRTLLTRMGRNVKVICMGDTQQVDAPFNSPENNGLNWLVRLLRGNPGYAHLVLRGRKSRGPITDMVVAAGL</sequence>
<dbReference type="SUPFAM" id="SSF52540">
    <property type="entry name" value="P-loop containing nucleoside triphosphate hydrolases"/>
    <property type="match status" value="1"/>
</dbReference>
<dbReference type="PANTHER" id="PTHR30473">
    <property type="entry name" value="PROTEIN PHOH"/>
    <property type="match status" value="1"/>
</dbReference>
<dbReference type="InterPro" id="IPR003714">
    <property type="entry name" value="PhoH"/>
</dbReference>
<gene>
    <name evidence="7" type="ordered locus">DvMF_1040</name>
</gene>
<evidence type="ECO:0000256" key="5">
    <source>
        <dbReference type="SAM" id="MobiDB-lite"/>
    </source>
</evidence>
<dbReference type="InterPro" id="IPR002716">
    <property type="entry name" value="PIN_dom"/>
</dbReference>
<dbReference type="InterPro" id="IPR029060">
    <property type="entry name" value="PIN-like_dom_sf"/>
</dbReference>
<feature type="domain" description="PIN" evidence="6">
    <location>
        <begin position="116"/>
        <end position="237"/>
    </location>
</feature>
<dbReference type="STRING" id="883.DvMF_1040"/>
<evidence type="ECO:0000256" key="1">
    <source>
        <dbReference type="ARBA" id="ARBA00010393"/>
    </source>
</evidence>
<comment type="similarity">
    <text evidence="4">In the N-terminal section; belongs to the PINc/VapC protein family.</text>
</comment>
<dbReference type="SMART" id="SM00670">
    <property type="entry name" value="PINc"/>
    <property type="match status" value="1"/>
</dbReference>
<dbReference type="Gene3D" id="3.40.50.300">
    <property type="entry name" value="P-loop containing nucleotide triphosphate hydrolases"/>
    <property type="match status" value="1"/>
</dbReference>
<proteinExistence type="inferred from homology"/>
<dbReference type="PANTHER" id="PTHR30473:SF2">
    <property type="entry name" value="PIN DOMAIN-CONTAINING PROTEIN"/>
    <property type="match status" value="1"/>
</dbReference>
<dbReference type="InterPro" id="IPR027417">
    <property type="entry name" value="P-loop_NTPase"/>
</dbReference>
<evidence type="ECO:0000256" key="2">
    <source>
        <dbReference type="ARBA" id="ARBA00022741"/>
    </source>
</evidence>
<evidence type="ECO:0000256" key="4">
    <source>
        <dbReference type="ARBA" id="ARBA00046345"/>
    </source>
</evidence>
<name>B8DPT8_NITV9</name>
<organism evidence="7">
    <name type="scientific">Nitratidesulfovibrio vulgaris (strain DSM 19637 / Miyazaki F)</name>
    <name type="common">Desulfovibrio vulgaris</name>
    <dbReference type="NCBI Taxonomy" id="883"/>
    <lineage>
        <taxon>Bacteria</taxon>
        <taxon>Pseudomonadati</taxon>
        <taxon>Thermodesulfobacteriota</taxon>
        <taxon>Desulfovibrionia</taxon>
        <taxon>Desulfovibrionales</taxon>
        <taxon>Desulfovibrionaceae</taxon>
        <taxon>Nitratidesulfovibrio</taxon>
    </lineage>
</organism>
<dbReference type="Pfam" id="PF02562">
    <property type="entry name" value="PhoH"/>
    <property type="match status" value="1"/>
</dbReference>